<keyword evidence="9 14" id="KW-1133">Transmembrane helix</keyword>
<dbReference type="GO" id="GO:0006508">
    <property type="term" value="P:proteolysis"/>
    <property type="evidence" value="ECO:0000318"/>
    <property type="project" value="GO_Central"/>
</dbReference>
<dbReference type="FunFam" id="3.40.630.10:FF:000097">
    <property type="entry name" value="Peptide hydrolase"/>
    <property type="match status" value="1"/>
</dbReference>
<proteinExistence type="inferred from homology"/>
<dbReference type="GO" id="GO:0005789">
    <property type="term" value="C:endoplasmic reticulum membrane"/>
    <property type="evidence" value="ECO:0007669"/>
    <property type="project" value="UniProtKB-SubCell"/>
</dbReference>
<feature type="transmembrane region" description="Helical" evidence="14">
    <location>
        <begin position="503"/>
        <end position="521"/>
    </location>
</feature>
<feature type="transmembrane region" description="Helical" evidence="14">
    <location>
        <begin position="353"/>
        <end position="375"/>
    </location>
</feature>
<dbReference type="OrthoDB" id="76293at2759"/>
<evidence type="ECO:0000256" key="3">
    <source>
        <dbReference type="ARBA" id="ARBA00022670"/>
    </source>
</evidence>
<dbReference type="GO" id="GO:0046872">
    <property type="term" value="F:metal ion binding"/>
    <property type="evidence" value="ECO:0007669"/>
    <property type="project" value="UniProtKB-KW"/>
</dbReference>
<keyword evidence="11 14" id="KW-0472">Membrane</keyword>
<dbReference type="EC" id="3.4.-.-" evidence="13"/>
<protein>
    <recommendedName>
        <fullName evidence="13">Peptide hydrolase</fullName>
        <ecNumber evidence="13">3.4.-.-</ecNumber>
    </recommendedName>
</protein>
<dbReference type="SUPFAM" id="SSF53187">
    <property type="entry name" value="Zn-dependent exopeptidases"/>
    <property type="match status" value="1"/>
</dbReference>
<evidence type="ECO:0000256" key="14">
    <source>
        <dbReference type="SAM" id="Phobius"/>
    </source>
</evidence>
<keyword evidence="6 13" id="KW-0378">Hydrolase</keyword>
<dbReference type="CDD" id="cd03875">
    <property type="entry name" value="M28_Fxna_like"/>
    <property type="match status" value="1"/>
</dbReference>
<dbReference type="GeneID" id="7049274"/>
<comment type="similarity">
    <text evidence="13">Belongs to the peptidase M28 family.</text>
</comment>
<evidence type="ECO:0000256" key="6">
    <source>
        <dbReference type="ARBA" id="ARBA00022801"/>
    </source>
</evidence>
<accession>B6K5X8</accession>
<dbReference type="Pfam" id="PF04389">
    <property type="entry name" value="Peptidase_M28"/>
    <property type="match status" value="1"/>
</dbReference>
<dbReference type="AlphaFoldDB" id="B6K5X8"/>
<evidence type="ECO:0000256" key="8">
    <source>
        <dbReference type="ARBA" id="ARBA00022833"/>
    </source>
</evidence>
<evidence type="ECO:0000256" key="13">
    <source>
        <dbReference type="RuleBase" id="RU361240"/>
    </source>
</evidence>
<evidence type="ECO:0000259" key="15">
    <source>
        <dbReference type="Pfam" id="PF04389"/>
    </source>
</evidence>
<keyword evidence="18" id="KW-1185">Reference proteome</keyword>
<dbReference type="Proteomes" id="UP000001744">
    <property type="component" value="Unassembled WGS sequence"/>
</dbReference>
<comment type="cofactor">
    <cofactor evidence="1">
        <name>Zn(2+)</name>
        <dbReference type="ChEBI" id="CHEBI:29105"/>
    </cofactor>
</comment>
<keyword evidence="12" id="KW-0325">Glycoprotein</keyword>
<evidence type="ECO:0000256" key="11">
    <source>
        <dbReference type="ARBA" id="ARBA00023136"/>
    </source>
</evidence>
<name>B6K5X8_SCHJY</name>
<feature type="transmembrane region" description="Helical" evidence="14">
    <location>
        <begin position="472"/>
        <end position="491"/>
    </location>
</feature>
<dbReference type="EMBL" id="KE651167">
    <property type="protein sequence ID" value="EEB08932.1"/>
    <property type="molecule type" value="Genomic_DNA"/>
</dbReference>
<dbReference type="PANTHER" id="PTHR12147">
    <property type="entry name" value="METALLOPEPTIDASE M28 FAMILY MEMBER"/>
    <property type="match status" value="1"/>
</dbReference>
<evidence type="ECO:0000256" key="9">
    <source>
        <dbReference type="ARBA" id="ARBA00022989"/>
    </source>
</evidence>
<dbReference type="InterPro" id="IPR048024">
    <property type="entry name" value="Fxna-like_M28_dom"/>
</dbReference>
<keyword evidence="5 13" id="KW-0479">Metal-binding</keyword>
<evidence type="ECO:0000256" key="4">
    <source>
        <dbReference type="ARBA" id="ARBA00022692"/>
    </source>
</evidence>
<keyword evidence="3 13" id="KW-0645">Protease</keyword>
<evidence type="ECO:0000313" key="17">
    <source>
        <dbReference type="JaponicusDB" id="SJAG_04103"/>
    </source>
</evidence>
<dbReference type="InterPro" id="IPR007484">
    <property type="entry name" value="Peptidase_M28"/>
</dbReference>
<feature type="transmembrane region" description="Helical" evidence="14">
    <location>
        <begin position="450"/>
        <end position="466"/>
    </location>
</feature>
<keyword evidence="8 13" id="KW-0862">Zinc</keyword>
<feature type="transmembrane region" description="Helical" evidence="14">
    <location>
        <begin position="541"/>
        <end position="561"/>
    </location>
</feature>
<feature type="transmembrane region" description="Helical" evidence="14">
    <location>
        <begin position="427"/>
        <end position="445"/>
    </location>
</feature>
<evidence type="ECO:0000256" key="12">
    <source>
        <dbReference type="ARBA" id="ARBA00023180"/>
    </source>
</evidence>
<sequence length="816" mass="91593">MKLFTKNYLVQACMVAFVAVMARFVYNVHHTLLTPVTEPYDAHGAAQMSEANILKHTYELADRIGYRILGTIEQEIARDYVLNEIHALQKQLQESEYANLHEMEVFVEEGDGAHRFDFMNKVVIKKYHKLRNLVVRLSDGTDESKENAILINAHIDSTLPSPGATDDAMAVGILLEALRVLSQQPQRLAHSIVFLFNDAEESLQDASHLFITTSPLRKTIKGVVNLEACGTSGPEILFQATNEEMIKAYSHVPRPFGSVLADDVFRTGLILSDTDFRQFVQYGNLTGLDMAVVGNSYLYHTTLDTTANIKPGTAQQFGANILAILRYLSSADADLDNNGSGRMVYFSLLNRFFFMYPVSIGRVINSIVGFLGIVLSIRNPSFGFFKALFVFLLSLGSMFFFNNLWAFFVSNVLDSSMSWFTNEMYPLVIYFSLSTAVLFFIGALFHISDYLMFKAVVFCFSLAPFIPLASSYLFMSLAIWMVLGLLLNDFVFSRPGRLHPVTYFISNIGTFTFGIEAIYGMLDIFVPLTGRIGTAKVADNIIATLCSLGYTVVFPLLTAWIQRFHSIGALKRGFFTSVLVFLSLSIYLLRQPTYYDALHPRRVFVQHMENITSGEFSLHIATADTAPGFEKLVDDISNEFSAVPAVANNVDDWNSDWDTIYPFSQFLDAYRVPLKDTVSVDLLPTITLDEAIEDGDLMNVTVTVHHPGLLWTVLSFDAELISWSLPDVPVGTRRHHIREVSTYGTDSYTFSMSYRKAPIYMDFVGMDGFAHYPSKINEGGNRTSIQICDKLYKDILPEWTDLLCYGIVAGVYIIDA</sequence>
<evidence type="ECO:0000256" key="2">
    <source>
        <dbReference type="ARBA" id="ARBA00004477"/>
    </source>
</evidence>
<keyword evidence="10" id="KW-0482">Metalloprotease</keyword>
<dbReference type="STRING" id="402676.B6K5X8"/>
<organism evidence="16 18">
    <name type="scientific">Schizosaccharomyces japonicus (strain yFS275 / FY16936)</name>
    <name type="common">Fission yeast</name>
    <dbReference type="NCBI Taxonomy" id="402676"/>
    <lineage>
        <taxon>Eukaryota</taxon>
        <taxon>Fungi</taxon>
        <taxon>Dikarya</taxon>
        <taxon>Ascomycota</taxon>
        <taxon>Taphrinomycotina</taxon>
        <taxon>Schizosaccharomycetes</taxon>
        <taxon>Schizosaccharomycetales</taxon>
        <taxon>Schizosaccharomycetaceae</taxon>
        <taxon>Schizosaccharomyces</taxon>
    </lineage>
</organism>
<keyword evidence="7" id="KW-0256">Endoplasmic reticulum</keyword>
<feature type="transmembrane region" description="Helical" evidence="14">
    <location>
        <begin position="7"/>
        <end position="26"/>
    </location>
</feature>
<dbReference type="JaponicusDB" id="SJAG_04103">
    <property type="gene designation" value="erm1"/>
</dbReference>
<dbReference type="VEuPathDB" id="FungiDB:SJAG_04103"/>
<evidence type="ECO:0000313" key="16">
    <source>
        <dbReference type="EMBL" id="EEB08932.1"/>
    </source>
</evidence>
<dbReference type="InterPro" id="IPR045175">
    <property type="entry name" value="M28_fam"/>
</dbReference>
<comment type="subcellular location">
    <subcellularLocation>
        <location evidence="2">Endoplasmic reticulum membrane</location>
        <topology evidence="2">Multi-pass membrane protein</topology>
    </subcellularLocation>
</comment>
<dbReference type="GO" id="GO:0008235">
    <property type="term" value="F:metalloexopeptidase activity"/>
    <property type="evidence" value="ECO:0007669"/>
    <property type="project" value="InterPro"/>
</dbReference>
<dbReference type="Gene3D" id="3.40.630.10">
    <property type="entry name" value="Zn peptidases"/>
    <property type="match status" value="1"/>
</dbReference>
<dbReference type="OMA" id="WNNTIGA"/>
<evidence type="ECO:0000313" key="18">
    <source>
        <dbReference type="Proteomes" id="UP000001744"/>
    </source>
</evidence>
<gene>
    <name evidence="17" type="primary">erm1</name>
    <name evidence="16" type="ORF">SJAG_04103</name>
</gene>
<evidence type="ECO:0000256" key="1">
    <source>
        <dbReference type="ARBA" id="ARBA00001947"/>
    </source>
</evidence>
<evidence type="ECO:0000256" key="7">
    <source>
        <dbReference type="ARBA" id="ARBA00022824"/>
    </source>
</evidence>
<evidence type="ECO:0000256" key="10">
    <source>
        <dbReference type="ARBA" id="ARBA00023049"/>
    </source>
</evidence>
<dbReference type="HOGENOM" id="CLU_015120_0_0_1"/>
<dbReference type="PANTHER" id="PTHR12147:SF22">
    <property type="entry name" value="ENDOPLASMIC RETICULUM METALLOPEPTIDASE 1"/>
    <property type="match status" value="1"/>
</dbReference>
<keyword evidence="4 14" id="KW-0812">Transmembrane</keyword>
<dbReference type="eggNOG" id="KOG2194">
    <property type="taxonomic scope" value="Eukaryota"/>
</dbReference>
<dbReference type="RefSeq" id="XP_002175225.1">
    <property type="nucleotide sequence ID" value="XM_002175189.2"/>
</dbReference>
<feature type="domain" description="Peptidase M28" evidence="15">
    <location>
        <begin position="132"/>
        <end position="324"/>
    </location>
</feature>
<reference evidence="16 18" key="1">
    <citation type="journal article" date="2011" name="Science">
        <title>Comparative functional genomics of the fission yeasts.</title>
        <authorList>
            <person name="Rhind N."/>
            <person name="Chen Z."/>
            <person name="Yassour M."/>
            <person name="Thompson D.A."/>
            <person name="Haas B.J."/>
            <person name="Habib N."/>
            <person name="Wapinski I."/>
            <person name="Roy S."/>
            <person name="Lin M.F."/>
            <person name="Heiman D.I."/>
            <person name="Young S.K."/>
            <person name="Furuya K."/>
            <person name="Guo Y."/>
            <person name="Pidoux A."/>
            <person name="Chen H.M."/>
            <person name="Robbertse B."/>
            <person name="Goldberg J.M."/>
            <person name="Aoki K."/>
            <person name="Bayne E.H."/>
            <person name="Berlin A.M."/>
            <person name="Desjardins C.A."/>
            <person name="Dobbs E."/>
            <person name="Dukaj L."/>
            <person name="Fan L."/>
            <person name="FitzGerald M.G."/>
            <person name="French C."/>
            <person name="Gujja S."/>
            <person name="Hansen K."/>
            <person name="Keifenheim D."/>
            <person name="Levin J.Z."/>
            <person name="Mosher R.A."/>
            <person name="Mueller C.A."/>
            <person name="Pfiffner J."/>
            <person name="Priest M."/>
            <person name="Russ C."/>
            <person name="Smialowska A."/>
            <person name="Swoboda P."/>
            <person name="Sykes S.M."/>
            <person name="Vaughn M."/>
            <person name="Vengrova S."/>
            <person name="Yoder R."/>
            <person name="Zeng Q."/>
            <person name="Allshire R."/>
            <person name="Baulcombe D."/>
            <person name="Birren B.W."/>
            <person name="Brown W."/>
            <person name="Ekwall K."/>
            <person name="Kellis M."/>
            <person name="Leatherwood J."/>
            <person name="Levin H."/>
            <person name="Margalit H."/>
            <person name="Martienssen R."/>
            <person name="Nieduszynski C.A."/>
            <person name="Spatafora J.W."/>
            <person name="Friedman N."/>
            <person name="Dalgaard J.Z."/>
            <person name="Baumann P."/>
            <person name="Niki H."/>
            <person name="Regev A."/>
            <person name="Nusbaum C."/>
        </authorList>
    </citation>
    <scope>NUCLEOTIDE SEQUENCE [LARGE SCALE GENOMIC DNA]</scope>
    <source>
        <strain evidence="18">yFS275 / FY16936</strain>
    </source>
</reference>
<feature type="transmembrane region" description="Helical" evidence="14">
    <location>
        <begin position="387"/>
        <end position="407"/>
    </location>
</feature>
<evidence type="ECO:0000256" key="5">
    <source>
        <dbReference type="ARBA" id="ARBA00022723"/>
    </source>
</evidence>
<feature type="transmembrane region" description="Helical" evidence="14">
    <location>
        <begin position="573"/>
        <end position="589"/>
    </location>
</feature>